<dbReference type="AlphaFoldDB" id="A0A6A6W1U2"/>
<name>A0A6A6W1U2_9PEZI</name>
<keyword evidence="1" id="KW-0812">Transmembrane</keyword>
<dbReference type="Proteomes" id="UP000799437">
    <property type="component" value="Unassembled WGS sequence"/>
</dbReference>
<dbReference type="GeneID" id="54485403"/>
<protein>
    <submittedName>
        <fullName evidence="2">Uncharacterized protein</fullName>
    </submittedName>
</protein>
<feature type="transmembrane region" description="Helical" evidence="1">
    <location>
        <begin position="33"/>
        <end position="51"/>
    </location>
</feature>
<organism evidence="2 3">
    <name type="scientific">Pseudovirgaria hyperparasitica</name>
    <dbReference type="NCBI Taxonomy" id="470096"/>
    <lineage>
        <taxon>Eukaryota</taxon>
        <taxon>Fungi</taxon>
        <taxon>Dikarya</taxon>
        <taxon>Ascomycota</taxon>
        <taxon>Pezizomycotina</taxon>
        <taxon>Dothideomycetes</taxon>
        <taxon>Dothideomycetes incertae sedis</taxon>
        <taxon>Acrospermales</taxon>
        <taxon>Acrospermaceae</taxon>
        <taxon>Pseudovirgaria</taxon>
    </lineage>
</organism>
<proteinExistence type="predicted"/>
<keyword evidence="3" id="KW-1185">Reference proteome</keyword>
<keyword evidence="1" id="KW-1133">Transmembrane helix</keyword>
<accession>A0A6A6W1U2</accession>
<evidence type="ECO:0000256" key="1">
    <source>
        <dbReference type="SAM" id="Phobius"/>
    </source>
</evidence>
<sequence length="53" mass="6256">MLTSTATTYVLQFTSRNLRMFVKKIAEKTWCTWYVWRGIVVAGWAVMRLIAKQ</sequence>
<gene>
    <name evidence="2" type="ORF">EJ05DRAFT_477961</name>
</gene>
<dbReference type="EMBL" id="ML996576">
    <property type="protein sequence ID" value="KAF2755900.1"/>
    <property type="molecule type" value="Genomic_DNA"/>
</dbReference>
<reference evidence="2" key="1">
    <citation type="journal article" date="2020" name="Stud. Mycol.">
        <title>101 Dothideomycetes genomes: a test case for predicting lifestyles and emergence of pathogens.</title>
        <authorList>
            <person name="Haridas S."/>
            <person name="Albert R."/>
            <person name="Binder M."/>
            <person name="Bloem J."/>
            <person name="Labutti K."/>
            <person name="Salamov A."/>
            <person name="Andreopoulos B."/>
            <person name="Baker S."/>
            <person name="Barry K."/>
            <person name="Bills G."/>
            <person name="Bluhm B."/>
            <person name="Cannon C."/>
            <person name="Castanera R."/>
            <person name="Culley D."/>
            <person name="Daum C."/>
            <person name="Ezra D."/>
            <person name="Gonzalez J."/>
            <person name="Henrissat B."/>
            <person name="Kuo A."/>
            <person name="Liang C."/>
            <person name="Lipzen A."/>
            <person name="Lutzoni F."/>
            <person name="Magnuson J."/>
            <person name="Mondo S."/>
            <person name="Nolan M."/>
            <person name="Ohm R."/>
            <person name="Pangilinan J."/>
            <person name="Park H.-J."/>
            <person name="Ramirez L."/>
            <person name="Alfaro M."/>
            <person name="Sun H."/>
            <person name="Tritt A."/>
            <person name="Yoshinaga Y."/>
            <person name="Zwiers L.-H."/>
            <person name="Turgeon B."/>
            <person name="Goodwin S."/>
            <person name="Spatafora J."/>
            <person name="Crous P."/>
            <person name="Grigoriev I."/>
        </authorList>
    </citation>
    <scope>NUCLEOTIDE SEQUENCE</scope>
    <source>
        <strain evidence="2">CBS 121739</strain>
    </source>
</reference>
<evidence type="ECO:0000313" key="2">
    <source>
        <dbReference type="EMBL" id="KAF2755900.1"/>
    </source>
</evidence>
<dbReference type="RefSeq" id="XP_033598351.1">
    <property type="nucleotide sequence ID" value="XM_033744349.1"/>
</dbReference>
<evidence type="ECO:0000313" key="3">
    <source>
        <dbReference type="Proteomes" id="UP000799437"/>
    </source>
</evidence>
<keyword evidence="1" id="KW-0472">Membrane</keyword>